<feature type="region of interest" description="Disordered" evidence="1">
    <location>
        <begin position="394"/>
        <end position="436"/>
    </location>
</feature>
<evidence type="ECO:0000256" key="1">
    <source>
        <dbReference type="SAM" id="MobiDB-lite"/>
    </source>
</evidence>
<dbReference type="RefSeq" id="XP_047763181.1">
    <property type="nucleotide sequence ID" value="XM_047906520.1"/>
</dbReference>
<dbReference type="EMBL" id="CP090168">
    <property type="protein sequence ID" value="UJO18815.1"/>
    <property type="molecule type" value="Genomic_DNA"/>
</dbReference>
<evidence type="ECO:0000313" key="3">
    <source>
        <dbReference type="Proteomes" id="UP000756132"/>
    </source>
</evidence>
<keyword evidence="3" id="KW-1185">Reference proteome</keyword>
<gene>
    <name evidence="2" type="ORF">CLAFUR5_07372</name>
</gene>
<name>A0A9Q8PAB8_PASFU</name>
<dbReference type="Gene3D" id="1.25.40.90">
    <property type="match status" value="1"/>
</dbReference>
<dbReference type="OrthoDB" id="21470at2759"/>
<feature type="compositionally biased region" description="Gly residues" evidence="1">
    <location>
        <begin position="394"/>
        <end position="414"/>
    </location>
</feature>
<dbReference type="InterPro" id="IPR008942">
    <property type="entry name" value="ENTH_VHS"/>
</dbReference>
<organism evidence="2 3">
    <name type="scientific">Passalora fulva</name>
    <name type="common">Tomato leaf mold</name>
    <name type="synonym">Cladosporium fulvum</name>
    <dbReference type="NCBI Taxonomy" id="5499"/>
    <lineage>
        <taxon>Eukaryota</taxon>
        <taxon>Fungi</taxon>
        <taxon>Dikarya</taxon>
        <taxon>Ascomycota</taxon>
        <taxon>Pezizomycotina</taxon>
        <taxon>Dothideomycetes</taxon>
        <taxon>Dothideomycetidae</taxon>
        <taxon>Mycosphaerellales</taxon>
        <taxon>Mycosphaerellaceae</taxon>
        <taxon>Fulvia</taxon>
    </lineage>
</organism>
<accession>A0A9Q8PAB8</accession>
<dbReference type="Proteomes" id="UP000756132">
    <property type="component" value="Chromosome 6"/>
</dbReference>
<evidence type="ECO:0000313" key="2">
    <source>
        <dbReference type="EMBL" id="UJO18815.1"/>
    </source>
</evidence>
<reference evidence="2" key="2">
    <citation type="journal article" date="2022" name="Microb. Genom.">
        <title>A chromosome-scale genome assembly of the tomato pathogen Cladosporium fulvum reveals a compartmentalized genome architecture and the presence of a dispensable chromosome.</title>
        <authorList>
            <person name="Zaccaron A.Z."/>
            <person name="Chen L.H."/>
            <person name="Samaras A."/>
            <person name="Stergiopoulos I."/>
        </authorList>
    </citation>
    <scope>NUCLEOTIDE SEQUENCE</scope>
    <source>
        <strain evidence="2">Race5_Kim</strain>
    </source>
</reference>
<evidence type="ECO:0008006" key="4">
    <source>
        <dbReference type="Google" id="ProtNLM"/>
    </source>
</evidence>
<sequence>MQRLSNALLTRDRYAPALYRSQVSALLKLLNSTCNKCSTRNLQRCRDAILIHILPSSTRTTALLKYLVSLGKAWEPRAKDYTPRPEELEGLSADAVPPSSAYKRLHILCILDSVLTSITGLRGSSQAPPAYQHLNLANVIVDLKRYGLSLFKLAACRGVMTADQVSDQLKQLATKWQELKIFDKDEIERIAATAKTVQDRDWNRTLTEIALDEQQRLTEEKKAEAEAYKWVLPVRHGVKDDPEAPWWELPAANGLYMKSTRGFPIRAAAFPRGGYEVTNGGREADPDLKHEVTSLHKELLHCFDDFTNPDEVQDIDALGNKVWKDPERPTRNYWGFTYDGVEKARENSRKFRETATGYNGVPMLPPDLNPFDEVDGAVQRARALAASRGTGCGFDRGGGRGRGAGGSGGRGGQWRGPPRGNGYRGGGRGAYQARPY</sequence>
<dbReference type="KEGG" id="ffu:CLAFUR5_07372"/>
<protein>
    <recommendedName>
        <fullName evidence="4">CID domain-containing protein</fullName>
    </recommendedName>
</protein>
<dbReference type="GeneID" id="71987250"/>
<reference evidence="2" key="1">
    <citation type="submission" date="2021-12" db="EMBL/GenBank/DDBJ databases">
        <authorList>
            <person name="Zaccaron A."/>
            <person name="Stergiopoulos I."/>
        </authorList>
    </citation>
    <scope>NUCLEOTIDE SEQUENCE</scope>
    <source>
        <strain evidence="2">Race5_Kim</strain>
    </source>
</reference>
<dbReference type="AlphaFoldDB" id="A0A9Q8PAB8"/>
<proteinExistence type="predicted"/>